<protein>
    <submittedName>
        <fullName evidence="3">DUF2326 domain-containing protein</fullName>
    </submittedName>
</protein>
<feature type="domain" description="DUF2326" evidence="2">
    <location>
        <begin position="449"/>
        <end position="569"/>
    </location>
</feature>
<feature type="coiled-coil region" evidence="1">
    <location>
        <begin position="187"/>
        <end position="240"/>
    </location>
</feature>
<comment type="caution">
    <text evidence="3">The sequence shown here is derived from an EMBL/GenBank/DDBJ whole genome shotgun (WGS) entry which is preliminary data.</text>
</comment>
<organism evidence="3 4">
    <name type="scientific">Raoultibacter massiliensis</name>
    <dbReference type="NCBI Taxonomy" id="1852371"/>
    <lineage>
        <taxon>Bacteria</taxon>
        <taxon>Bacillati</taxon>
        <taxon>Actinomycetota</taxon>
        <taxon>Coriobacteriia</taxon>
        <taxon>Eggerthellales</taxon>
        <taxon>Eggerthellaceae</taxon>
        <taxon>Raoultibacter</taxon>
    </lineage>
</organism>
<dbReference type="RefSeq" id="WP_349227988.1">
    <property type="nucleotide sequence ID" value="NZ_JBBNOP010000021.1"/>
</dbReference>
<reference evidence="3 4" key="1">
    <citation type="submission" date="2024-04" db="EMBL/GenBank/DDBJ databases">
        <title>Human intestinal bacterial collection.</title>
        <authorList>
            <person name="Pauvert C."/>
            <person name="Hitch T.C.A."/>
            <person name="Clavel T."/>
        </authorList>
    </citation>
    <scope>NUCLEOTIDE SEQUENCE [LARGE SCALE GENOMIC DNA]</scope>
    <source>
        <strain evidence="3 4">CLA-KB-H42</strain>
    </source>
</reference>
<dbReference type="InterPro" id="IPR018760">
    <property type="entry name" value="DUF2326"/>
</dbReference>
<dbReference type="EMBL" id="JBBNOP010000021">
    <property type="protein sequence ID" value="MEQ3364285.1"/>
    <property type="molecule type" value="Genomic_DNA"/>
</dbReference>
<accession>A0ABV1JGR7</accession>
<name>A0ABV1JGR7_9ACTN</name>
<keyword evidence="4" id="KW-1185">Reference proteome</keyword>
<sequence length="582" mass="66936">MYIKSLRIRNTKSNEIVREVFFHLGANFVVDTESSERHNKVGKTTFLKLIDVLMGANNKKLVYTDRETNSETPALRDFIINHRIAAEMTIVQRLEAPYGETHELKVDLFPHGSYFIDDQRVNAKSYRKRLNEIFFGIENDIPTFRNLIHSFIRVSVGGDDNSFLRNLPHASNAVYRGVYNFLFDVSNPELDNQLSKLNTKLKQAQESLRQYKRVNGVEDSEQQRQILVALESELSRVKRQADDIFDSEVYKANRDAIVSARARYAELADRLSEIRYRIERNESTLGGAYEEKKRQVDLDISRRFFDEVCSMIPGVNKTFEEMVDFNSKIVDNKIAYFKSINADLQSEYFALEEERRKLLDDSSQYLSLVTQDRIDEYERLSAELMRIQQDIGKRKEIVGTLERYDRDLAIMRDEIQDYSTGGDKRSAESNDYLSMMTSFNGYFGQLASAINSENPILTYSPDTEKFPVSITEISGTSTGTRKSLIAAFDLAYQQFAIENQIKTPRFIVHDVIENIEGDDLRAIIDSANVIEAQYIVAILKEKLDSSNISEREQSSLRILELSSDDKLFEGKSDSSQGENRQG</sequence>
<dbReference type="Proteomes" id="UP001487305">
    <property type="component" value="Unassembled WGS sequence"/>
</dbReference>
<gene>
    <name evidence="3" type="ORF">AAA083_14995</name>
</gene>
<evidence type="ECO:0000313" key="3">
    <source>
        <dbReference type="EMBL" id="MEQ3364285.1"/>
    </source>
</evidence>
<evidence type="ECO:0000256" key="1">
    <source>
        <dbReference type="SAM" id="Coils"/>
    </source>
</evidence>
<proteinExistence type="predicted"/>
<evidence type="ECO:0000259" key="2">
    <source>
        <dbReference type="Pfam" id="PF10088"/>
    </source>
</evidence>
<evidence type="ECO:0000313" key="4">
    <source>
        <dbReference type="Proteomes" id="UP001487305"/>
    </source>
</evidence>
<keyword evidence="1" id="KW-0175">Coiled coil</keyword>
<dbReference type="Pfam" id="PF10088">
    <property type="entry name" value="DUF2326"/>
    <property type="match status" value="1"/>
</dbReference>